<name>A0A9P8C0T9_9HELO</name>
<dbReference type="SUPFAM" id="SSF52540">
    <property type="entry name" value="P-loop containing nucleoside triphosphate hydrolases"/>
    <property type="match status" value="1"/>
</dbReference>
<accession>A0A9P8C0T9</accession>
<comment type="caution">
    <text evidence="4">The sequence shown here is derived from an EMBL/GenBank/DDBJ whole genome shotgun (WGS) entry which is preliminary data.</text>
</comment>
<dbReference type="AlphaFoldDB" id="A0A9P8C0T9"/>
<dbReference type="Gene3D" id="3.40.50.300">
    <property type="entry name" value="P-loop containing nucleotide triphosphate hydrolases"/>
    <property type="match status" value="1"/>
</dbReference>
<evidence type="ECO:0000259" key="3">
    <source>
        <dbReference type="Pfam" id="PF24883"/>
    </source>
</evidence>
<dbReference type="Pfam" id="PF24883">
    <property type="entry name" value="NPHP3_N"/>
    <property type="match status" value="1"/>
</dbReference>
<keyword evidence="1" id="KW-0677">Repeat</keyword>
<evidence type="ECO:0000259" key="2">
    <source>
        <dbReference type="Pfam" id="PF22939"/>
    </source>
</evidence>
<sequence length="622" mass="70413">MSFGYSVSDFITVIRLANKIRKDFVDAPSQFEAISNEYTSLNTILSTTDSVDGTGNVLKDLENTLNQYGKLKSGYGSVSEKVKRVTVTLVQYQEDQGRQSILDWITPYDYALQQSDFLSRQQAGTGQWLLDSAEFNAWVDTNERTLYCPGIPGAGKTILTSIVVEELSTRFENDGNVGIANLYCNYRRHHEQNLKDLFASLLKQFIQEQPSIPDSVKTLYDRHKDKRTRPLLDEILGILKTVMAEYSRIFIIADALDECQDSDGCRQKFLSNLFQLQEKYGVHVSLFATSRPLSSIEKVFEGNSKLEIRVSEEDVREYLDGYLFQLPGFVARNLELQEEIKTAIVHAISGMFLLTQLHLKSLIGKRSPKAVRAALKNLATGSGAYDHAYKDAMERINCQVKDQKELAKQVLSWIICAKRPLTTTELQYALRVEVGESTLDEENLPEIEDMVSVCAGLVTIDEKSGIIRLVHYTTQEYFERTKRQWFPDTETNITSICVTYLAFDEFKNGICLSNKDFEERLQLKKLYDYAAHNWGYHARAASTSCQGVIKFLRTQGQVEASIQGLLAVKQGRGRGKYSQEIPMQMTGLHLAAYFGVDDAVQSLLISCHSPDPKTSYNRTPLY</sequence>
<dbReference type="InterPro" id="IPR054471">
    <property type="entry name" value="GPIID_WHD"/>
</dbReference>
<feature type="domain" description="GPI inositol-deacylase winged helix" evidence="2">
    <location>
        <begin position="394"/>
        <end position="480"/>
    </location>
</feature>
<dbReference type="InterPro" id="IPR056884">
    <property type="entry name" value="NPHP3-like_N"/>
</dbReference>
<reference evidence="4" key="1">
    <citation type="journal article" date="2021" name="IMA Fungus">
        <title>Genomic characterization of three marine fungi, including Emericellopsis atlantica sp. nov. with signatures of a generalist lifestyle and marine biomass degradation.</title>
        <authorList>
            <person name="Hagestad O.C."/>
            <person name="Hou L."/>
            <person name="Andersen J.H."/>
            <person name="Hansen E.H."/>
            <person name="Altermark B."/>
            <person name="Li C."/>
            <person name="Kuhnert E."/>
            <person name="Cox R.J."/>
            <person name="Crous P.W."/>
            <person name="Spatafora J.W."/>
            <person name="Lail K."/>
            <person name="Amirebrahimi M."/>
            <person name="Lipzen A."/>
            <person name="Pangilinan J."/>
            <person name="Andreopoulos W."/>
            <person name="Hayes R.D."/>
            <person name="Ng V."/>
            <person name="Grigoriev I.V."/>
            <person name="Jackson S.A."/>
            <person name="Sutton T.D.S."/>
            <person name="Dobson A.D.W."/>
            <person name="Rama T."/>
        </authorList>
    </citation>
    <scope>NUCLEOTIDE SEQUENCE</scope>
    <source>
        <strain evidence="4">TRa018bII</strain>
    </source>
</reference>
<evidence type="ECO:0000313" key="5">
    <source>
        <dbReference type="Proteomes" id="UP000824998"/>
    </source>
</evidence>
<dbReference type="PANTHER" id="PTHR10039">
    <property type="entry name" value="AMELOGENIN"/>
    <property type="match status" value="1"/>
</dbReference>
<dbReference type="EMBL" id="MU251747">
    <property type="protein sequence ID" value="KAG9229619.1"/>
    <property type="molecule type" value="Genomic_DNA"/>
</dbReference>
<protein>
    <recommendedName>
        <fullName evidence="6">NACHT domain-containing protein</fullName>
    </recommendedName>
</protein>
<proteinExistence type="predicted"/>
<gene>
    <name evidence="4" type="ORF">BJ875DRAFT_537610</name>
</gene>
<dbReference type="InterPro" id="IPR027417">
    <property type="entry name" value="P-loop_NTPase"/>
</dbReference>
<evidence type="ECO:0000313" key="4">
    <source>
        <dbReference type="EMBL" id="KAG9229619.1"/>
    </source>
</evidence>
<dbReference type="OrthoDB" id="195446at2759"/>
<dbReference type="Pfam" id="PF22939">
    <property type="entry name" value="WHD_GPIID"/>
    <property type="match status" value="1"/>
</dbReference>
<evidence type="ECO:0008006" key="6">
    <source>
        <dbReference type="Google" id="ProtNLM"/>
    </source>
</evidence>
<keyword evidence="5" id="KW-1185">Reference proteome</keyword>
<dbReference type="PANTHER" id="PTHR10039:SF15">
    <property type="entry name" value="NACHT DOMAIN-CONTAINING PROTEIN"/>
    <property type="match status" value="1"/>
</dbReference>
<organism evidence="4 5">
    <name type="scientific">Amylocarpus encephaloides</name>
    <dbReference type="NCBI Taxonomy" id="45428"/>
    <lineage>
        <taxon>Eukaryota</taxon>
        <taxon>Fungi</taxon>
        <taxon>Dikarya</taxon>
        <taxon>Ascomycota</taxon>
        <taxon>Pezizomycotina</taxon>
        <taxon>Leotiomycetes</taxon>
        <taxon>Helotiales</taxon>
        <taxon>Helotiales incertae sedis</taxon>
        <taxon>Amylocarpus</taxon>
    </lineage>
</organism>
<evidence type="ECO:0000256" key="1">
    <source>
        <dbReference type="ARBA" id="ARBA00022737"/>
    </source>
</evidence>
<feature type="domain" description="Nephrocystin 3-like N-terminal" evidence="3">
    <location>
        <begin position="124"/>
        <end position="291"/>
    </location>
</feature>
<dbReference type="Proteomes" id="UP000824998">
    <property type="component" value="Unassembled WGS sequence"/>
</dbReference>